<keyword evidence="3" id="KW-1185">Reference proteome</keyword>
<accession>A0A1C7M7F4</accession>
<dbReference type="EMBL" id="LUGG01000009">
    <property type="protein sequence ID" value="OBZ72316.1"/>
    <property type="molecule type" value="Genomic_DNA"/>
</dbReference>
<gene>
    <name evidence="2" type="ORF">A0H81_08026</name>
</gene>
<proteinExistence type="predicted"/>
<reference evidence="2 3" key="1">
    <citation type="submission" date="2016-03" db="EMBL/GenBank/DDBJ databases">
        <title>Whole genome sequencing of Grifola frondosa 9006-11.</title>
        <authorList>
            <person name="Min B."/>
            <person name="Park H."/>
            <person name="Kim J.-G."/>
            <person name="Cho H."/>
            <person name="Oh Y.-L."/>
            <person name="Kong W.-S."/>
            <person name="Choi I.-G."/>
        </authorList>
    </citation>
    <scope>NUCLEOTIDE SEQUENCE [LARGE SCALE GENOMIC DNA]</scope>
    <source>
        <strain evidence="2 3">9006-11</strain>
    </source>
</reference>
<evidence type="ECO:0000313" key="3">
    <source>
        <dbReference type="Proteomes" id="UP000092993"/>
    </source>
</evidence>
<protein>
    <submittedName>
        <fullName evidence="2">Uncharacterized protein</fullName>
    </submittedName>
</protein>
<comment type="caution">
    <text evidence="2">The sequence shown here is derived from an EMBL/GenBank/DDBJ whole genome shotgun (WGS) entry which is preliminary data.</text>
</comment>
<evidence type="ECO:0000256" key="1">
    <source>
        <dbReference type="SAM" id="Phobius"/>
    </source>
</evidence>
<evidence type="ECO:0000313" key="2">
    <source>
        <dbReference type="EMBL" id="OBZ72316.1"/>
    </source>
</evidence>
<feature type="transmembrane region" description="Helical" evidence="1">
    <location>
        <begin position="31"/>
        <end position="54"/>
    </location>
</feature>
<organism evidence="2 3">
    <name type="scientific">Grifola frondosa</name>
    <name type="common">Maitake</name>
    <name type="synonym">Polyporus frondosus</name>
    <dbReference type="NCBI Taxonomy" id="5627"/>
    <lineage>
        <taxon>Eukaryota</taxon>
        <taxon>Fungi</taxon>
        <taxon>Dikarya</taxon>
        <taxon>Basidiomycota</taxon>
        <taxon>Agaricomycotina</taxon>
        <taxon>Agaricomycetes</taxon>
        <taxon>Polyporales</taxon>
        <taxon>Grifolaceae</taxon>
        <taxon>Grifola</taxon>
    </lineage>
</organism>
<dbReference type="AlphaFoldDB" id="A0A1C7M7F4"/>
<keyword evidence="1" id="KW-0812">Transmembrane</keyword>
<sequence>MLHLLFWIFLSSYSTIVLVYAIELGGLGLSLRPLATVLGAFGVMDGLFQATFFAKFVGRGERPRDVAFCLGARDVAAGCVRDHGYVIWLYLHVCDILGPKSKIVRWDQWHCAAR</sequence>
<dbReference type="Proteomes" id="UP000092993">
    <property type="component" value="Unassembled WGS sequence"/>
</dbReference>
<keyword evidence="1" id="KW-1133">Transmembrane helix</keyword>
<keyword evidence="1" id="KW-0472">Membrane</keyword>
<name>A0A1C7M7F4_GRIFR</name>